<protein>
    <submittedName>
        <fullName evidence="1">Acetamidase</fullName>
    </submittedName>
</protein>
<name>A0ACA9YBI2_9ASCO</name>
<keyword evidence="2" id="KW-1185">Reference proteome</keyword>
<dbReference type="Proteomes" id="UP001152531">
    <property type="component" value="Unassembled WGS sequence"/>
</dbReference>
<proteinExistence type="predicted"/>
<dbReference type="EMBL" id="CALSDN010000008">
    <property type="protein sequence ID" value="CAH6722054.1"/>
    <property type="molecule type" value="Genomic_DNA"/>
</dbReference>
<organism evidence="1 2">
    <name type="scientific">[Candida] jaroonii</name>
    <dbReference type="NCBI Taxonomy" id="467808"/>
    <lineage>
        <taxon>Eukaryota</taxon>
        <taxon>Fungi</taxon>
        <taxon>Dikarya</taxon>
        <taxon>Ascomycota</taxon>
        <taxon>Saccharomycotina</taxon>
        <taxon>Pichiomycetes</taxon>
        <taxon>Debaryomycetaceae</taxon>
        <taxon>Yamadazyma</taxon>
    </lineage>
</organism>
<evidence type="ECO:0000313" key="1">
    <source>
        <dbReference type="EMBL" id="CAH6722054.1"/>
    </source>
</evidence>
<comment type="caution">
    <text evidence="1">The sequence shown here is derived from an EMBL/GenBank/DDBJ whole genome shotgun (WGS) entry which is preliminary data.</text>
</comment>
<reference evidence="1" key="1">
    <citation type="submission" date="2022-06" db="EMBL/GenBank/DDBJ databases">
        <authorList>
            <person name="Legras J.-L."/>
            <person name="Devillers H."/>
            <person name="Grondin C."/>
        </authorList>
    </citation>
    <scope>NUCLEOTIDE SEQUENCE</scope>
    <source>
        <strain evidence="1">CLIB 1444</strain>
    </source>
</reference>
<gene>
    <name evidence="1" type="ORF">CLIB1444_08S00804</name>
</gene>
<accession>A0ACA9YBI2</accession>
<sequence length="540" mass="60225">MTTWEEVRDNKLATQKVLLKDYLFPEDKVPSPQELNDVTNFIDSSSLLTPEEKKITNLTVTELLKAYESSELSSVEVAKAYFKRSTLAHQLTNCLTEIRFDEALKEAEELDAFFKQNGKLKGPLHGIIVSFKDNLNIKGLASSMGFVGLANDIHNEDSAFATLIKRLGGIIICKTNTSAGMAYSETTNVLWGRTLNPLNRQYLNVGGSSGGEGALAALKGSCFGVGSDIGGSVRHPAALNNVYSIKPSSGRFPKYGTVSGQAGQESIVSIYGILAHEVEDLDFVIKTIIESKPYIDIDASCIPLDYRLITLPEKLTIGIMKSDGLNTITQPVLRGLEMVKNLLIEQGHNVIEWEDTYFREIRSTIYPFYSADGMKHVKGILEKYNEPPDSHLVNVLPACEDMLVSDLWKSQKERQALAHKYLELWNNKGERLDAIISASSPYPACLWNRIVPQPLNSIWNALDYTAGTFPVTRCDINIDKPQERTEFITESDKEVYETYRDNLEKFQGGPVSLQLICNKLEEEKCISLIKYVSGLLKESK</sequence>
<evidence type="ECO:0000313" key="2">
    <source>
        <dbReference type="Proteomes" id="UP001152531"/>
    </source>
</evidence>